<dbReference type="Gene3D" id="2.40.160.10">
    <property type="entry name" value="Porin"/>
    <property type="match status" value="1"/>
</dbReference>
<name>A0ABT7XN09_9NEIS</name>
<dbReference type="InterPro" id="IPR033900">
    <property type="entry name" value="Gram_neg_porin_domain"/>
</dbReference>
<keyword evidence="5" id="KW-0812">Transmembrane</keyword>
<keyword evidence="14" id="KW-1185">Reference proteome</keyword>
<comment type="subcellular location">
    <subcellularLocation>
        <location evidence="1">Cell outer membrane</location>
        <topology evidence="1">Multi-pass membrane protein</topology>
    </subcellularLocation>
</comment>
<dbReference type="InterPro" id="IPR050298">
    <property type="entry name" value="Gram-neg_bact_OMP"/>
</dbReference>
<evidence type="ECO:0000256" key="6">
    <source>
        <dbReference type="ARBA" id="ARBA00022729"/>
    </source>
</evidence>
<sequence length="368" mass="39245">MKQRYLFIACAAIGLSSLTYADDSGVIIYGRMHGDIESTRAGKTDMPSTGKVQNDTSRIGFKGYEDLGSNLKAVWQVESGVAIDDGSAAASSRGYWGTRETYVGLSHATLGTFKLGHFLVAADDLHDIAGNNFQYWTGISNDATLWLNGGDIATGGFDARLGNSVSYQTPNINGFSSRIQYSLTTGSGSKEAISGGSSVISANARYDSGPLHLGYGVQQNRDMQVTSSGFYQSGLAQFLAAGYGFGPLYLAGLFEHDNLNNIQSSGKDRSRNYGSLLANYTIGRNIFSLQYGKAGSWSGDAGVGHSGAWLGSAAYNYKLSNSTQVYVLYTRLNNDINGAYVLGGNPTANAVPAMRNQHSVALGMWKNF</sequence>
<gene>
    <name evidence="13" type="ORF">QU481_09730</name>
</gene>
<evidence type="ECO:0000256" key="8">
    <source>
        <dbReference type="ARBA" id="ARBA00023114"/>
    </source>
</evidence>
<dbReference type="Proteomes" id="UP001168540">
    <property type="component" value="Unassembled WGS sequence"/>
</dbReference>
<feature type="signal peptide" evidence="11">
    <location>
        <begin position="1"/>
        <end position="21"/>
    </location>
</feature>
<evidence type="ECO:0000256" key="7">
    <source>
        <dbReference type="ARBA" id="ARBA00023065"/>
    </source>
</evidence>
<evidence type="ECO:0000256" key="3">
    <source>
        <dbReference type="ARBA" id="ARBA00022448"/>
    </source>
</evidence>
<evidence type="ECO:0000313" key="13">
    <source>
        <dbReference type="EMBL" id="MDN0075167.1"/>
    </source>
</evidence>
<keyword evidence="4" id="KW-1134">Transmembrane beta strand</keyword>
<dbReference type="CDD" id="cd00342">
    <property type="entry name" value="gram_neg_porins"/>
    <property type="match status" value="1"/>
</dbReference>
<reference evidence="13" key="1">
    <citation type="submission" date="2023-06" db="EMBL/GenBank/DDBJ databases">
        <authorList>
            <person name="Zhang S."/>
        </authorList>
    </citation>
    <scope>NUCLEOTIDE SEQUENCE</scope>
    <source>
        <strain evidence="13">SG2303</strain>
    </source>
</reference>
<dbReference type="EMBL" id="JAUEDK010000014">
    <property type="protein sequence ID" value="MDN0075167.1"/>
    <property type="molecule type" value="Genomic_DNA"/>
</dbReference>
<dbReference type="InterPro" id="IPR023614">
    <property type="entry name" value="Porin_dom_sf"/>
</dbReference>
<evidence type="ECO:0000259" key="12">
    <source>
        <dbReference type="Pfam" id="PF13609"/>
    </source>
</evidence>
<dbReference type="PANTHER" id="PTHR34501">
    <property type="entry name" value="PROTEIN YDDL-RELATED"/>
    <property type="match status" value="1"/>
</dbReference>
<keyword evidence="9" id="KW-0472">Membrane</keyword>
<dbReference type="PRINTS" id="PR00184">
    <property type="entry name" value="NEISSPPORIN"/>
</dbReference>
<dbReference type="RefSeq" id="WP_289829765.1">
    <property type="nucleotide sequence ID" value="NZ_JAUEDK010000014.1"/>
</dbReference>
<dbReference type="SUPFAM" id="SSF56935">
    <property type="entry name" value="Porins"/>
    <property type="match status" value="1"/>
</dbReference>
<evidence type="ECO:0000256" key="9">
    <source>
        <dbReference type="ARBA" id="ARBA00023136"/>
    </source>
</evidence>
<accession>A0ABT7XN09</accession>
<keyword evidence="6 11" id="KW-0732">Signal</keyword>
<feature type="chain" id="PRO_5046981431" evidence="11">
    <location>
        <begin position="22"/>
        <end position="368"/>
    </location>
</feature>
<protein>
    <submittedName>
        <fullName evidence="13">Porin</fullName>
    </submittedName>
</protein>
<evidence type="ECO:0000256" key="1">
    <source>
        <dbReference type="ARBA" id="ARBA00004571"/>
    </source>
</evidence>
<evidence type="ECO:0000256" key="10">
    <source>
        <dbReference type="ARBA" id="ARBA00023237"/>
    </source>
</evidence>
<evidence type="ECO:0000256" key="2">
    <source>
        <dbReference type="ARBA" id="ARBA00011233"/>
    </source>
</evidence>
<keyword evidence="3" id="KW-0813">Transport</keyword>
<evidence type="ECO:0000256" key="4">
    <source>
        <dbReference type="ARBA" id="ARBA00022452"/>
    </source>
</evidence>
<comment type="caution">
    <text evidence="13">The sequence shown here is derived from an EMBL/GenBank/DDBJ whole genome shotgun (WGS) entry which is preliminary data.</text>
</comment>
<comment type="subunit">
    <text evidence="2">Homotrimer.</text>
</comment>
<organism evidence="13 14">
    <name type="scientific">Crenobacter oryzisoli</name>
    <dbReference type="NCBI Taxonomy" id="3056844"/>
    <lineage>
        <taxon>Bacteria</taxon>
        <taxon>Pseudomonadati</taxon>
        <taxon>Pseudomonadota</taxon>
        <taxon>Betaproteobacteria</taxon>
        <taxon>Neisseriales</taxon>
        <taxon>Neisseriaceae</taxon>
        <taxon>Crenobacter</taxon>
    </lineage>
</organism>
<proteinExistence type="predicted"/>
<dbReference type="Pfam" id="PF13609">
    <property type="entry name" value="Porin_4"/>
    <property type="match status" value="1"/>
</dbReference>
<keyword evidence="7" id="KW-0406">Ion transport</keyword>
<feature type="domain" description="Porin" evidence="12">
    <location>
        <begin position="10"/>
        <end position="335"/>
    </location>
</feature>
<keyword evidence="8" id="KW-0626">Porin</keyword>
<evidence type="ECO:0000256" key="5">
    <source>
        <dbReference type="ARBA" id="ARBA00022692"/>
    </source>
</evidence>
<evidence type="ECO:0000256" key="11">
    <source>
        <dbReference type="SAM" id="SignalP"/>
    </source>
</evidence>
<keyword evidence="10" id="KW-0998">Cell outer membrane</keyword>
<dbReference type="InterPro" id="IPR002299">
    <property type="entry name" value="Porin_Neis"/>
</dbReference>
<evidence type="ECO:0000313" key="14">
    <source>
        <dbReference type="Proteomes" id="UP001168540"/>
    </source>
</evidence>
<dbReference type="PANTHER" id="PTHR34501:SF9">
    <property type="entry name" value="MAJOR OUTER MEMBRANE PROTEIN P.IA"/>
    <property type="match status" value="1"/>
</dbReference>